<keyword evidence="2 6" id="KW-0479">Metal-binding</keyword>
<keyword evidence="3" id="KW-0378">Hydrolase</keyword>
<dbReference type="GO" id="GO:0008081">
    <property type="term" value="F:phosphoric diester hydrolase activity"/>
    <property type="evidence" value="ECO:0007669"/>
    <property type="project" value="TreeGrafter"/>
</dbReference>
<evidence type="ECO:0000256" key="4">
    <source>
        <dbReference type="ARBA" id="ARBA00022842"/>
    </source>
</evidence>
<reference evidence="10 11" key="1">
    <citation type="journal article" date="2012" name="Science">
        <title>The Paleozoic origin of enzymatic lignin decomposition reconstructed from 31 fungal genomes.</title>
        <authorList>
            <person name="Floudas D."/>
            <person name="Binder M."/>
            <person name="Riley R."/>
            <person name="Barry K."/>
            <person name="Blanchette R.A."/>
            <person name="Henrissat B."/>
            <person name="Martinez A.T."/>
            <person name="Otillar R."/>
            <person name="Spatafora J.W."/>
            <person name="Yadav J.S."/>
            <person name="Aerts A."/>
            <person name="Benoit I."/>
            <person name="Boyd A."/>
            <person name="Carlson A."/>
            <person name="Copeland A."/>
            <person name="Coutinho P.M."/>
            <person name="de Vries R.P."/>
            <person name="Ferreira P."/>
            <person name="Findley K."/>
            <person name="Foster B."/>
            <person name="Gaskell J."/>
            <person name="Glotzer D."/>
            <person name="Gorecki P."/>
            <person name="Heitman J."/>
            <person name="Hesse C."/>
            <person name="Hori C."/>
            <person name="Igarashi K."/>
            <person name="Jurgens J.A."/>
            <person name="Kallen N."/>
            <person name="Kersten P."/>
            <person name="Kohler A."/>
            <person name="Kuees U."/>
            <person name="Kumar T.K.A."/>
            <person name="Kuo A."/>
            <person name="LaButti K."/>
            <person name="Larrondo L.F."/>
            <person name="Lindquist E."/>
            <person name="Ling A."/>
            <person name="Lombard V."/>
            <person name="Lucas S."/>
            <person name="Lundell T."/>
            <person name="Martin R."/>
            <person name="McLaughlin D.J."/>
            <person name="Morgenstern I."/>
            <person name="Morin E."/>
            <person name="Murat C."/>
            <person name="Nagy L.G."/>
            <person name="Nolan M."/>
            <person name="Ohm R.A."/>
            <person name="Patyshakuliyeva A."/>
            <person name="Rokas A."/>
            <person name="Ruiz-Duenas F.J."/>
            <person name="Sabat G."/>
            <person name="Salamov A."/>
            <person name="Samejima M."/>
            <person name="Schmutz J."/>
            <person name="Slot J.C."/>
            <person name="St John F."/>
            <person name="Stenlid J."/>
            <person name="Sun H."/>
            <person name="Sun S."/>
            <person name="Syed K."/>
            <person name="Tsang A."/>
            <person name="Wiebenga A."/>
            <person name="Young D."/>
            <person name="Pisabarro A."/>
            <person name="Eastwood D.C."/>
            <person name="Martin F."/>
            <person name="Cullen D."/>
            <person name="Grigoriev I.V."/>
            <person name="Hibbett D.S."/>
        </authorList>
    </citation>
    <scope>NUCLEOTIDE SEQUENCE</scope>
    <source>
        <strain evidence="11">FP-58527</strain>
    </source>
</reference>
<evidence type="ECO:0000259" key="9">
    <source>
        <dbReference type="Pfam" id="PF03372"/>
    </source>
</evidence>
<feature type="binding site" evidence="6">
    <location>
        <position position="353"/>
    </location>
    <ligand>
        <name>Mg(2+)</name>
        <dbReference type="ChEBI" id="CHEBI:18420"/>
        <label>1</label>
    </ligand>
</feature>
<dbReference type="SUPFAM" id="SSF56219">
    <property type="entry name" value="DNase I-like"/>
    <property type="match status" value="1"/>
</dbReference>
<evidence type="ECO:0000256" key="2">
    <source>
        <dbReference type="ARBA" id="ARBA00022723"/>
    </source>
</evidence>
<dbReference type="PANTHER" id="PTHR22748">
    <property type="entry name" value="AP ENDONUCLEASE"/>
    <property type="match status" value="1"/>
</dbReference>
<feature type="binding site" evidence="6">
    <location>
        <position position="269"/>
    </location>
    <ligand>
        <name>Mg(2+)</name>
        <dbReference type="ChEBI" id="CHEBI:18420"/>
        <label>1</label>
    </ligand>
</feature>
<evidence type="ECO:0000256" key="7">
    <source>
        <dbReference type="PIRSR" id="PIRSR604808-3"/>
    </source>
</evidence>
<dbReference type="PANTHER" id="PTHR22748:SF4">
    <property type="entry name" value="DNA-(APURINIC OR APYRIMIDINIC SITE) ENDONUCLEASE 2"/>
    <property type="match status" value="1"/>
</dbReference>
<evidence type="ECO:0000256" key="8">
    <source>
        <dbReference type="SAM" id="MobiDB-lite"/>
    </source>
</evidence>
<dbReference type="OrthoDB" id="7474049at2759"/>
<feature type="domain" description="Endonuclease/exonuclease/phosphatase" evidence="9">
    <location>
        <begin position="120"/>
        <end position="340"/>
    </location>
</feature>
<comment type="cofactor">
    <cofactor evidence="6">
        <name>Mg(2+)</name>
        <dbReference type="ChEBI" id="CHEBI:18420"/>
    </cofactor>
    <cofactor evidence="6">
        <name>Mn(2+)</name>
        <dbReference type="ChEBI" id="CHEBI:29035"/>
    </cofactor>
    <text evidence="6">Probably binds two magnesium or manganese ions per subunit.</text>
</comment>
<dbReference type="EMBL" id="KE504211">
    <property type="protein sequence ID" value="EPS95244.1"/>
    <property type="molecule type" value="Genomic_DNA"/>
</dbReference>
<dbReference type="GO" id="GO:0008311">
    <property type="term" value="F:double-stranded DNA 3'-5' DNA exonuclease activity"/>
    <property type="evidence" value="ECO:0007669"/>
    <property type="project" value="TreeGrafter"/>
</dbReference>
<evidence type="ECO:0000256" key="5">
    <source>
        <dbReference type="PIRSR" id="PIRSR604808-1"/>
    </source>
</evidence>
<protein>
    <recommendedName>
        <fullName evidence="9">Endonuclease/exonuclease/phosphatase domain-containing protein</fullName>
    </recommendedName>
</protein>
<dbReference type="AlphaFoldDB" id="S8F9B4"/>
<proteinExistence type="inferred from homology"/>
<comment type="similarity">
    <text evidence="1">Belongs to the DNA repair enzymes AP/ExoA family.</text>
</comment>
<feature type="non-terminal residue" evidence="10">
    <location>
        <position position="446"/>
    </location>
</feature>
<dbReference type="InterPro" id="IPR036691">
    <property type="entry name" value="Endo/exonu/phosph_ase_sf"/>
</dbReference>
<dbReference type="eggNOG" id="ENOG502SMUP">
    <property type="taxonomic scope" value="Eukaryota"/>
</dbReference>
<evidence type="ECO:0000256" key="3">
    <source>
        <dbReference type="ARBA" id="ARBA00022801"/>
    </source>
</evidence>
<evidence type="ECO:0000256" key="6">
    <source>
        <dbReference type="PIRSR" id="PIRSR604808-2"/>
    </source>
</evidence>
<keyword evidence="11" id="KW-1185">Reference proteome</keyword>
<keyword evidence="4 6" id="KW-0460">Magnesium</keyword>
<dbReference type="Proteomes" id="UP000015241">
    <property type="component" value="Unassembled WGS sequence"/>
</dbReference>
<dbReference type="InterPro" id="IPR004808">
    <property type="entry name" value="AP_endonuc_1"/>
</dbReference>
<name>S8F9B4_FOMSC</name>
<dbReference type="GO" id="GO:0003906">
    <property type="term" value="F:DNA-(apurinic or apyrimidinic site) endonuclease activity"/>
    <property type="evidence" value="ECO:0007669"/>
    <property type="project" value="TreeGrafter"/>
</dbReference>
<dbReference type="Pfam" id="PF03372">
    <property type="entry name" value="Exo_endo_phos"/>
    <property type="match status" value="1"/>
</dbReference>
<feature type="binding site" evidence="6">
    <location>
        <position position="354"/>
    </location>
    <ligand>
        <name>Mg(2+)</name>
        <dbReference type="ChEBI" id="CHEBI:18420"/>
        <label>1</label>
    </ligand>
</feature>
<dbReference type="InterPro" id="IPR005135">
    <property type="entry name" value="Endo/exonuclease/phosphatase"/>
</dbReference>
<evidence type="ECO:0000256" key="1">
    <source>
        <dbReference type="ARBA" id="ARBA00007092"/>
    </source>
</evidence>
<feature type="binding site" evidence="6">
    <location>
        <position position="155"/>
    </location>
    <ligand>
        <name>Mg(2+)</name>
        <dbReference type="ChEBI" id="CHEBI:18420"/>
        <label>1</label>
    </ligand>
</feature>
<sequence length="446" mass="49543">MSPEGPRSGPRPLWIVVAGKRTPTANNNLNHTPNHGTRTTNGTHLHLARDWNVYPANETAQDGRVEHGGRATSEDAPAYQASRTSSETNENPGTALKPPGKQTEPQRRGRKTKAAIKIGTLNLNGRGNISATVSKWSAVNQLLREERIGILAIQETHLSEEDICSIHDLYGRRINIVNSPDPTNPTSSKGVAIILNRELVDTSSTKSTVIIPGRAILVSTNWHAGKSLTLLNVYAPNATPDNEAFWESIERKFTTGNLRKPDIIAGDFNIVEEAIDRLPMRESPPAPLAALKSLLTALKVNDGWRLANESAKEYSYPQRGGPHRSRLDRIYVSDDLLQRSLTWEISVTGVQTDHCLATTQLTSAQSPHIGKGRWAMPVHLLLDQEFIKNVISLGETELKAAEDYCERPNRTDRMNPQIILKRFKTQVQEMARKHLKRKIPKLKAKI</sequence>
<feature type="site" description="Transition state stabilizer" evidence="7">
    <location>
        <position position="269"/>
    </location>
</feature>
<feature type="active site" evidence="5">
    <location>
        <position position="234"/>
    </location>
</feature>
<dbReference type="GO" id="GO:0006284">
    <property type="term" value="P:base-excision repair"/>
    <property type="evidence" value="ECO:0007669"/>
    <property type="project" value="TreeGrafter"/>
</dbReference>
<dbReference type="STRING" id="743788.S8F9B4"/>
<feature type="site" description="Important for catalytic activity" evidence="7">
    <location>
        <position position="328"/>
    </location>
</feature>
<gene>
    <name evidence="10" type="ORF">FOMPIDRAFT_1132780</name>
</gene>
<feature type="active site" description="Proton acceptor" evidence="5">
    <location>
        <position position="354"/>
    </location>
</feature>
<feature type="binding site" evidence="6">
    <location>
        <position position="122"/>
    </location>
    <ligand>
        <name>Mg(2+)</name>
        <dbReference type="ChEBI" id="CHEBI:18420"/>
        <label>1</label>
    </ligand>
</feature>
<feature type="region of interest" description="Disordered" evidence="8">
    <location>
        <begin position="23"/>
        <end position="42"/>
    </location>
</feature>
<feature type="compositionally biased region" description="Polar residues" evidence="8">
    <location>
        <begin position="81"/>
        <end position="92"/>
    </location>
</feature>
<dbReference type="InParanoid" id="S8F9B4"/>
<accession>S8F9B4</accession>
<dbReference type="CDD" id="cd09076">
    <property type="entry name" value="L1-EN"/>
    <property type="match status" value="1"/>
</dbReference>
<keyword evidence="6" id="KW-0464">Manganese</keyword>
<dbReference type="HOGENOM" id="CLU_049840_0_0_1"/>
<dbReference type="Gene3D" id="3.60.10.10">
    <property type="entry name" value="Endonuclease/exonuclease/phosphatase"/>
    <property type="match status" value="1"/>
</dbReference>
<feature type="active site" description="Proton donor/acceptor" evidence="5">
    <location>
        <position position="267"/>
    </location>
</feature>
<feature type="site" description="Interaction with DNA substrate" evidence="7">
    <location>
        <position position="354"/>
    </location>
</feature>
<feature type="binding site" evidence="6">
    <location>
        <position position="267"/>
    </location>
    <ligand>
        <name>Mg(2+)</name>
        <dbReference type="ChEBI" id="CHEBI:18420"/>
        <label>1</label>
    </ligand>
</feature>
<evidence type="ECO:0000313" key="11">
    <source>
        <dbReference type="Proteomes" id="UP000015241"/>
    </source>
</evidence>
<organism evidence="10 11">
    <name type="scientific">Fomitopsis schrenkii</name>
    <name type="common">Brown rot fungus</name>
    <dbReference type="NCBI Taxonomy" id="2126942"/>
    <lineage>
        <taxon>Eukaryota</taxon>
        <taxon>Fungi</taxon>
        <taxon>Dikarya</taxon>
        <taxon>Basidiomycota</taxon>
        <taxon>Agaricomycotina</taxon>
        <taxon>Agaricomycetes</taxon>
        <taxon>Polyporales</taxon>
        <taxon>Fomitopsis</taxon>
    </lineage>
</organism>
<evidence type="ECO:0000313" key="10">
    <source>
        <dbReference type="EMBL" id="EPS95244.1"/>
    </source>
</evidence>
<dbReference type="GO" id="GO:0046872">
    <property type="term" value="F:metal ion binding"/>
    <property type="evidence" value="ECO:0007669"/>
    <property type="project" value="UniProtKB-KW"/>
</dbReference>
<feature type="region of interest" description="Disordered" evidence="8">
    <location>
        <begin position="65"/>
        <end position="112"/>
    </location>
</feature>
<dbReference type="GO" id="GO:0005634">
    <property type="term" value="C:nucleus"/>
    <property type="evidence" value="ECO:0007669"/>
    <property type="project" value="TreeGrafter"/>
</dbReference>